<dbReference type="EMBL" id="JACJTC010000008">
    <property type="protein sequence ID" value="MBD2612159.1"/>
    <property type="molecule type" value="Genomic_DNA"/>
</dbReference>
<dbReference type="RefSeq" id="WP_190949744.1">
    <property type="nucleotide sequence ID" value="NZ_JACJTC010000008.1"/>
</dbReference>
<protein>
    <recommendedName>
        <fullName evidence="4">CpcD</fullName>
    </recommendedName>
</protein>
<gene>
    <name evidence="2" type="ORF">H6G94_12870</name>
</gene>
<dbReference type="Proteomes" id="UP000606396">
    <property type="component" value="Unassembled WGS sequence"/>
</dbReference>
<organism evidence="2 3">
    <name type="scientific">Nostoc punctiforme FACHB-252</name>
    <dbReference type="NCBI Taxonomy" id="1357509"/>
    <lineage>
        <taxon>Bacteria</taxon>
        <taxon>Bacillati</taxon>
        <taxon>Cyanobacteriota</taxon>
        <taxon>Cyanophyceae</taxon>
        <taxon>Nostocales</taxon>
        <taxon>Nostocaceae</taxon>
        <taxon>Nostoc</taxon>
    </lineage>
</organism>
<accession>A0ABR8H978</accession>
<name>A0ABR8H978_NOSPU</name>
<proteinExistence type="predicted"/>
<evidence type="ECO:0008006" key="4">
    <source>
        <dbReference type="Google" id="ProtNLM"/>
    </source>
</evidence>
<feature type="compositionally biased region" description="Low complexity" evidence="1">
    <location>
        <begin position="21"/>
        <end position="31"/>
    </location>
</feature>
<feature type="region of interest" description="Disordered" evidence="1">
    <location>
        <begin position="21"/>
        <end position="40"/>
    </location>
</feature>
<evidence type="ECO:0000256" key="1">
    <source>
        <dbReference type="SAM" id="MobiDB-lite"/>
    </source>
</evidence>
<comment type="caution">
    <text evidence="2">The sequence shown here is derived from an EMBL/GenBank/DDBJ whole genome shotgun (WGS) entry which is preliminary data.</text>
</comment>
<keyword evidence="3" id="KW-1185">Reference proteome</keyword>
<reference evidence="2 3" key="1">
    <citation type="journal article" date="2020" name="ISME J.">
        <title>Comparative genomics reveals insights into cyanobacterial evolution and habitat adaptation.</title>
        <authorList>
            <person name="Chen M.Y."/>
            <person name="Teng W.K."/>
            <person name="Zhao L."/>
            <person name="Hu C.X."/>
            <person name="Zhou Y.K."/>
            <person name="Han B.P."/>
            <person name="Song L.R."/>
            <person name="Shu W.S."/>
        </authorList>
    </citation>
    <scope>NUCLEOTIDE SEQUENCE [LARGE SCALE GENOMIC DNA]</scope>
    <source>
        <strain evidence="2 3">FACHB-252</strain>
    </source>
</reference>
<sequence length="83" mass="8759">MVDEEVVGRQGRKIATLSPLSSLSLSSPSSPNAQCQTTLRPARPYEGTIITDIKGLTEAEVSTLKALGAVEVKSGCSIPVNFR</sequence>
<evidence type="ECO:0000313" key="2">
    <source>
        <dbReference type="EMBL" id="MBD2612159.1"/>
    </source>
</evidence>
<evidence type="ECO:0000313" key="3">
    <source>
        <dbReference type="Proteomes" id="UP000606396"/>
    </source>
</evidence>